<name>A0ACB8RX49_9AGAM</name>
<protein>
    <submittedName>
        <fullName evidence="1">Uncharacterized protein</fullName>
    </submittedName>
</protein>
<evidence type="ECO:0000313" key="1">
    <source>
        <dbReference type="EMBL" id="KAI0048635.1"/>
    </source>
</evidence>
<proteinExistence type="predicted"/>
<gene>
    <name evidence="1" type="ORF">FA95DRAFT_1026175</name>
</gene>
<dbReference type="Proteomes" id="UP000814033">
    <property type="component" value="Unassembled WGS sequence"/>
</dbReference>
<organism evidence="1 2">
    <name type="scientific">Auriscalpium vulgare</name>
    <dbReference type="NCBI Taxonomy" id="40419"/>
    <lineage>
        <taxon>Eukaryota</taxon>
        <taxon>Fungi</taxon>
        <taxon>Dikarya</taxon>
        <taxon>Basidiomycota</taxon>
        <taxon>Agaricomycotina</taxon>
        <taxon>Agaricomycetes</taxon>
        <taxon>Russulales</taxon>
        <taxon>Auriscalpiaceae</taxon>
        <taxon>Auriscalpium</taxon>
    </lineage>
</organism>
<reference evidence="1" key="1">
    <citation type="submission" date="2021-02" db="EMBL/GenBank/DDBJ databases">
        <authorList>
            <consortium name="DOE Joint Genome Institute"/>
            <person name="Ahrendt S."/>
            <person name="Looney B.P."/>
            <person name="Miyauchi S."/>
            <person name="Morin E."/>
            <person name="Drula E."/>
            <person name="Courty P.E."/>
            <person name="Chicoki N."/>
            <person name="Fauchery L."/>
            <person name="Kohler A."/>
            <person name="Kuo A."/>
            <person name="Labutti K."/>
            <person name="Pangilinan J."/>
            <person name="Lipzen A."/>
            <person name="Riley R."/>
            <person name="Andreopoulos W."/>
            <person name="He G."/>
            <person name="Johnson J."/>
            <person name="Barry K.W."/>
            <person name="Grigoriev I.V."/>
            <person name="Nagy L."/>
            <person name="Hibbett D."/>
            <person name="Henrissat B."/>
            <person name="Matheny P.B."/>
            <person name="Labbe J."/>
            <person name="Martin F."/>
        </authorList>
    </citation>
    <scope>NUCLEOTIDE SEQUENCE</scope>
    <source>
        <strain evidence="1">FP105234-sp</strain>
    </source>
</reference>
<accession>A0ACB8RX49</accession>
<dbReference type="EMBL" id="MU275884">
    <property type="protein sequence ID" value="KAI0048635.1"/>
    <property type="molecule type" value="Genomic_DNA"/>
</dbReference>
<reference evidence="1" key="2">
    <citation type="journal article" date="2022" name="New Phytol.">
        <title>Evolutionary transition to the ectomycorrhizal habit in the genomes of a hyperdiverse lineage of mushroom-forming fungi.</title>
        <authorList>
            <person name="Looney B."/>
            <person name="Miyauchi S."/>
            <person name="Morin E."/>
            <person name="Drula E."/>
            <person name="Courty P.E."/>
            <person name="Kohler A."/>
            <person name="Kuo A."/>
            <person name="LaButti K."/>
            <person name="Pangilinan J."/>
            <person name="Lipzen A."/>
            <person name="Riley R."/>
            <person name="Andreopoulos W."/>
            <person name="He G."/>
            <person name="Johnson J."/>
            <person name="Nolan M."/>
            <person name="Tritt A."/>
            <person name="Barry K.W."/>
            <person name="Grigoriev I.V."/>
            <person name="Nagy L.G."/>
            <person name="Hibbett D."/>
            <person name="Henrissat B."/>
            <person name="Matheny P.B."/>
            <person name="Labbe J."/>
            <person name="Martin F.M."/>
        </authorList>
    </citation>
    <scope>NUCLEOTIDE SEQUENCE</scope>
    <source>
        <strain evidence="1">FP105234-sp</strain>
    </source>
</reference>
<keyword evidence="2" id="KW-1185">Reference proteome</keyword>
<evidence type="ECO:0000313" key="2">
    <source>
        <dbReference type="Proteomes" id="UP000814033"/>
    </source>
</evidence>
<comment type="caution">
    <text evidence="1">The sequence shown here is derived from an EMBL/GenBank/DDBJ whole genome shotgun (WGS) entry which is preliminary data.</text>
</comment>
<sequence>MTVPLFPEIQPLPGYVSAQPHWYRLPLLLTPSTFSTLKKSSFAHQRDLHHALLHCIRYPRCRWCMRAGLRGACSCLFLGRTEVSRILSISCLARSLRQDFPDADPRLSIGTVANLGNAFIHGLSTGQDLVNLVNGQQTFVITCVAVPRVLTCTCVCSQKRQDADGNPFESFVQQFFKDHPNQVFLREQAEKRQDAFANFLQQFFANSNTLLSRTRRARRCQRGCCDRQDIREAFRRRKQARARRRGAWRGQRGCSHRQDIREAFWRRQQARARRLMTL</sequence>